<dbReference type="Proteomes" id="UP001054889">
    <property type="component" value="Unassembled WGS sequence"/>
</dbReference>
<dbReference type="AlphaFoldDB" id="A0AAV5CHQ9"/>
<comment type="caution">
    <text evidence="1">The sequence shown here is derived from an EMBL/GenBank/DDBJ whole genome shotgun (WGS) entry which is preliminary data.</text>
</comment>
<sequence>MYAKLEEWLGRKVDEYWDTKYDNLELALIQILFRRNVLFCNMPPFNGKCEVPEQQMGRGVVVIGEKRTGYDEQKIDAQLGEASKKEMRSNYPETQDKGDVKVTRNLKHII</sequence>
<reference evidence="1" key="2">
    <citation type="submission" date="2021-12" db="EMBL/GenBank/DDBJ databases">
        <title>Resequencing data analysis of finger millet.</title>
        <authorList>
            <person name="Hatakeyama M."/>
            <person name="Aluri S."/>
            <person name="Balachadran M.T."/>
            <person name="Sivarajan S.R."/>
            <person name="Poveda L."/>
            <person name="Shimizu-Inatsugi R."/>
            <person name="Schlapbach R."/>
            <person name="Sreeman S.M."/>
            <person name="Shimizu K.K."/>
        </authorList>
    </citation>
    <scope>NUCLEOTIDE SEQUENCE</scope>
</reference>
<reference evidence="1" key="1">
    <citation type="journal article" date="2018" name="DNA Res.">
        <title>Multiple hybrid de novo genome assembly of finger millet, an orphan allotetraploid crop.</title>
        <authorList>
            <person name="Hatakeyama M."/>
            <person name="Aluri S."/>
            <person name="Balachadran M.T."/>
            <person name="Sivarajan S.R."/>
            <person name="Patrignani A."/>
            <person name="Gruter S."/>
            <person name="Poveda L."/>
            <person name="Shimizu-Inatsugi R."/>
            <person name="Baeten J."/>
            <person name="Francoijs K.J."/>
            <person name="Nataraja K.N."/>
            <person name="Reddy Y.A.N."/>
            <person name="Phadnis S."/>
            <person name="Ravikumar R.L."/>
            <person name="Schlapbach R."/>
            <person name="Sreeman S.M."/>
            <person name="Shimizu K.K."/>
        </authorList>
    </citation>
    <scope>NUCLEOTIDE SEQUENCE</scope>
</reference>
<keyword evidence="2" id="KW-1185">Reference proteome</keyword>
<organism evidence="1 2">
    <name type="scientific">Eleusine coracana subsp. coracana</name>
    <dbReference type="NCBI Taxonomy" id="191504"/>
    <lineage>
        <taxon>Eukaryota</taxon>
        <taxon>Viridiplantae</taxon>
        <taxon>Streptophyta</taxon>
        <taxon>Embryophyta</taxon>
        <taxon>Tracheophyta</taxon>
        <taxon>Spermatophyta</taxon>
        <taxon>Magnoliopsida</taxon>
        <taxon>Liliopsida</taxon>
        <taxon>Poales</taxon>
        <taxon>Poaceae</taxon>
        <taxon>PACMAD clade</taxon>
        <taxon>Chloridoideae</taxon>
        <taxon>Cynodonteae</taxon>
        <taxon>Eleusininae</taxon>
        <taxon>Eleusine</taxon>
    </lineage>
</organism>
<gene>
    <name evidence="1" type="primary">ga14930</name>
    <name evidence="1" type="ORF">PR202_ga14930</name>
</gene>
<evidence type="ECO:0000313" key="1">
    <source>
        <dbReference type="EMBL" id="GJM97961.1"/>
    </source>
</evidence>
<accession>A0AAV5CHQ9</accession>
<dbReference type="EMBL" id="BQKI01000007">
    <property type="protein sequence ID" value="GJM97961.1"/>
    <property type="molecule type" value="Genomic_DNA"/>
</dbReference>
<name>A0AAV5CHQ9_ELECO</name>
<proteinExistence type="predicted"/>
<protein>
    <submittedName>
        <fullName evidence="1">Uncharacterized protein</fullName>
    </submittedName>
</protein>
<evidence type="ECO:0000313" key="2">
    <source>
        <dbReference type="Proteomes" id="UP001054889"/>
    </source>
</evidence>